<dbReference type="STRING" id="995038.SAMN05216274_12351"/>
<accession>A0A1I3E8J4</accession>
<reference evidence="1 3" key="1">
    <citation type="submission" date="2016-10" db="EMBL/GenBank/DDBJ databases">
        <authorList>
            <person name="Varghese N."/>
            <person name="Submissions S."/>
        </authorList>
    </citation>
    <scope>NUCLEOTIDE SEQUENCE [LARGE SCALE GENOMIC DNA]</scope>
    <source>
        <strain evidence="1 3">GMCC 1.11211</strain>
    </source>
</reference>
<dbReference type="Proteomes" id="UP000199681">
    <property type="component" value="Unassembled WGS sequence"/>
</dbReference>
<dbReference type="EMBL" id="FOPW01000023">
    <property type="protein sequence ID" value="SFH95284.1"/>
    <property type="molecule type" value="Genomic_DNA"/>
</dbReference>
<keyword evidence="3" id="KW-1185">Reference proteome</keyword>
<evidence type="ECO:0000313" key="3">
    <source>
        <dbReference type="Proteomes" id="UP000199681"/>
    </source>
</evidence>
<proteinExistence type="predicted"/>
<evidence type="ECO:0000313" key="2">
    <source>
        <dbReference type="EMBL" id="TFB82456.1"/>
    </source>
</evidence>
<dbReference type="AlphaFoldDB" id="A0A1I3E8J4"/>
<protein>
    <submittedName>
        <fullName evidence="2">Uncharacterized protein</fullName>
    </submittedName>
</protein>
<dbReference type="Proteomes" id="UP000297963">
    <property type="component" value="Unassembled WGS sequence"/>
</dbReference>
<evidence type="ECO:0000313" key="4">
    <source>
        <dbReference type="Proteomes" id="UP000297963"/>
    </source>
</evidence>
<sequence>MVALQEVALLTAIALEPSEALWFLEAKQRPELLNLEEVQRALVFVFTFATAVEASPAARQEDRRRRRNKARRHERRFDDAHAKIRSYRAELTGDRTTVTFTLEDVPSPSEYNEWAGAISEELNGPWPGHRRFLIHEDGELVITEIEGDFATAMTRIEVALAGAESAVLARRATVASERAEEQQAEDDFRARVIAATPPVLLSWLRIGMIGDAHGPRQYAVQVQIDREAVRSYSDDMRQMFEEAGAPAYVARGGWVVSSMDPEEIPEFVVKFVPGVDAIIAKRNNAEAEREQQLRPVLEELTRRGYPRDVD</sequence>
<organism evidence="2 4">
    <name type="scientific">Cryobacterium levicorallinum</name>
    <dbReference type="NCBI Taxonomy" id="995038"/>
    <lineage>
        <taxon>Bacteria</taxon>
        <taxon>Bacillati</taxon>
        <taxon>Actinomycetota</taxon>
        <taxon>Actinomycetes</taxon>
        <taxon>Micrococcales</taxon>
        <taxon>Microbacteriaceae</taxon>
        <taxon>Cryobacterium</taxon>
    </lineage>
</organism>
<reference evidence="2 4" key="2">
    <citation type="submission" date="2019-03" db="EMBL/GenBank/DDBJ databases">
        <title>Genomics of glacier-inhabiting Cryobacterium strains.</title>
        <authorList>
            <person name="Liu Q."/>
            <person name="Xin Y.-H."/>
        </authorList>
    </citation>
    <scope>NUCLEOTIDE SEQUENCE [LARGE SCALE GENOMIC DNA]</scope>
    <source>
        <strain evidence="2 4">Hh34</strain>
    </source>
</reference>
<evidence type="ECO:0000313" key="1">
    <source>
        <dbReference type="EMBL" id="SFH95284.1"/>
    </source>
</evidence>
<dbReference type="EMBL" id="SOFE01000025">
    <property type="protein sequence ID" value="TFB82456.1"/>
    <property type="molecule type" value="Genomic_DNA"/>
</dbReference>
<gene>
    <name evidence="2" type="ORF">E3O11_15250</name>
    <name evidence="1" type="ORF">SAMN05216274_12351</name>
</gene>
<name>A0A1I3E8J4_9MICO</name>
<dbReference type="RefSeq" id="WP_092452805.1">
    <property type="nucleotide sequence ID" value="NZ_BKAC01000027.1"/>
</dbReference>
<comment type="caution">
    <text evidence="2">The sequence shown here is derived from an EMBL/GenBank/DDBJ whole genome shotgun (WGS) entry which is preliminary data.</text>
</comment>